<evidence type="ECO:0000313" key="1">
    <source>
        <dbReference type="EMBL" id="MFC5057819.1"/>
    </source>
</evidence>
<evidence type="ECO:0008006" key="3">
    <source>
        <dbReference type="Google" id="ProtNLM"/>
    </source>
</evidence>
<evidence type="ECO:0000313" key="2">
    <source>
        <dbReference type="Proteomes" id="UP001595833"/>
    </source>
</evidence>
<organism evidence="1 2">
    <name type="scientific">Saccharothrix xinjiangensis</name>
    <dbReference type="NCBI Taxonomy" id="204798"/>
    <lineage>
        <taxon>Bacteria</taxon>
        <taxon>Bacillati</taxon>
        <taxon>Actinomycetota</taxon>
        <taxon>Actinomycetes</taxon>
        <taxon>Pseudonocardiales</taxon>
        <taxon>Pseudonocardiaceae</taxon>
        <taxon>Saccharothrix</taxon>
    </lineage>
</organism>
<reference evidence="2" key="1">
    <citation type="journal article" date="2019" name="Int. J. Syst. Evol. Microbiol.">
        <title>The Global Catalogue of Microorganisms (GCM) 10K type strain sequencing project: providing services to taxonomists for standard genome sequencing and annotation.</title>
        <authorList>
            <consortium name="The Broad Institute Genomics Platform"/>
            <consortium name="The Broad Institute Genome Sequencing Center for Infectious Disease"/>
            <person name="Wu L."/>
            <person name="Ma J."/>
        </authorList>
    </citation>
    <scope>NUCLEOTIDE SEQUENCE [LARGE SCALE GENOMIC DNA]</scope>
    <source>
        <strain evidence="2">KCTC 12848</strain>
    </source>
</reference>
<accession>A0ABV9Y7M9</accession>
<dbReference type="InterPro" id="IPR011335">
    <property type="entry name" value="Restrct_endonuc-II-like"/>
</dbReference>
<dbReference type="SUPFAM" id="SSF52980">
    <property type="entry name" value="Restriction endonuclease-like"/>
    <property type="match status" value="1"/>
</dbReference>
<dbReference type="Gene3D" id="3.90.1570.10">
    <property type="entry name" value="tt1808, chain A"/>
    <property type="match status" value="1"/>
</dbReference>
<proteinExistence type="predicted"/>
<dbReference type="Proteomes" id="UP001595833">
    <property type="component" value="Unassembled WGS sequence"/>
</dbReference>
<dbReference type="RefSeq" id="WP_344036115.1">
    <property type="nucleotide sequence ID" value="NZ_BAAAKE010000004.1"/>
</dbReference>
<protein>
    <recommendedName>
        <fullName evidence="3">Restriction endonuclease</fullName>
    </recommendedName>
</protein>
<keyword evidence="2" id="KW-1185">Reference proteome</keyword>
<dbReference type="InterPro" id="IPR012296">
    <property type="entry name" value="Nuclease_put_TT1808"/>
</dbReference>
<name>A0ABV9Y7M9_9PSEU</name>
<sequence>MPAAPQHPIGPHTVEEWLTLPAAEDGSRAELLYGYLHASPHPVGKHQRVLGRLCRLKMAAYASAGVPFAWAIDHRGELELTAYRLVEGEYPAQDVVRQGSRATTQAAPLPIPDLNSLVGW</sequence>
<gene>
    <name evidence="1" type="ORF">ACFPFM_29240</name>
</gene>
<comment type="caution">
    <text evidence="1">The sequence shown here is derived from an EMBL/GenBank/DDBJ whole genome shotgun (WGS) entry which is preliminary data.</text>
</comment>
<dbReference type="EMBL" id="JBHSJB010000028">
    <property type="protein sequence ID" value="MFC5057819.1"/>
    <property type="molecule type" value="Genomic_DNA"/>
</dbReference>